<evidence type="ECO:0000256" key="7">
    <source>
        <dbReference type="ARBA" id="ARBA00022695"/>
    </source>
</evidence>
<comment type="similarity">
    <text evidence="2">Belongs to the DNA polymerase type-C family. DnaE subfamily.</text>
</comment>
<protein>
    <recommendedName>
        <fullName evidence="4">DNA polymerase III subunit alpha</fullName>
        <ecNumber evidence="3">2.7.7.7</ecNumber>
    </recommendedName>
</protein>
<keyword evidence="6" id="KW-0808">Transferase</keyword>
<dbReference type="Pfam" id="PF02811">
    <property type="entry name" value="PHP"/>
    <property type="match status" value="1"/>
</dbReference>
<keyword evidence="7" id="KW-0548">Nucleotidyltransferase</keyword>
<dbReference type="InterPro" id="IPR004013">
    <property type="entry name" value="PHP_dom"/>
</dbReference>
<comment type="subcellular location">
    <subcellularLocation>
        <location evidence="1">Cytoplasm</location>
    </subcellularLocation>
</comment>
<dbReference type="InterPro" id="IPR049821">
    <property type="entry name" value="PolIIIA_DnaE1_PHP"/>
</dbReference>
<dbReference type="PANTHER" id="PTHR32294">
    <property type="entry name" value="DNA POLYMERASE III SUBUNIT ALPHA"/>
    <property type="match status" value="1"/>
</dbReference>
<comment type="catalytic activity">
    <reaction evidence="12">
        <text>DNA(n) + a 2'-deoxyribonucleoside 5'-triphosphate = DNA(n+1) + diphosphate</text>
        <dbReference type="Rhea" id="RHEA:22508"/>
        <dbReference type="Rhea" id="RHEA-COMP:17339"/>
        <dbReference type="Rhea" id="RHEA-COMP:17340"/>
        <dbReference type="ChEBI" id="CHEBI:33019"/>
        <dbReference type="ChEBI" id="CHEBI:61560"/>
        <dbReference type="ChEBI" id="CHEBI:173112"/>
        <dbReference type="EC" id="2.7.7.7"/>
    </reaction>
</comment>
<dbReference type="EC" id="2.7.7.7" evidence="3"/>
<accession>A0ABS1DI10</accession>
<keyword evidence="9" id="KW-0239">DNA-directed DNA polymerase</keyword>
<dbReference type="NCBIfam" id="TIGR00594">
    <property type="entry name" value="polc"/>
    <property type="match status" value="1"/>
</dbReference>
<feature type="domain" description="Polymerase/histidinol phosphatase N-terminal" evidence="13">
    <location>
        <begin position="7"/>
        <end position="74"/>
    </location>
</feature>
<evidence type="ECO:0000256" key="5">
    <source>
        <dbReference type="ARBA" id="ARBA00022490"/>
    </source>
</evidence>
<dbReference type="PANTHER" id="PTHR32294:SF0">
    <property type="entry name" value="DNA POLYMERASE III SUBUNIT ALPHA"/>
    <property type="match status" value="1"/>
</dbReference>
<sequence length="1181" mass="130323">MTHADFVHLRVHSAYSLSEGAIKLDKLVALAAEQQMPAVAMTDTNNLFGALQFAQAAIKKGVQPIQGCQLNLARADADPAGHSGQTAQSGHKPAPEPIVLLAQSEAGYRNLIKLASDAHLQTEPGELPHVEWPQLEAHAGDLICLTGGPDGPVGRLLRDGKPEAAGDVLDRLHRAFPDRLYVELQRHDLAEEEACEAGLLQLAFDRDVPLVATNEPFFPTRDMHEAHDALLCIAEGTYVSQDNRRQLTPEHYFKSAAEMRELFADLPEAVDNTLTIARRCAYFPEPVEPMLPPYATEGGRSEAEELRAQAEDGLRKRLETAVFTGAEADDAERARVAHPYWQRLEHELGVIEGMGFPGYFLIVADFIQWAKTHDIPVGPGRGSGAGSVVAWGLTITDLDPLRWNLLFERFLNPERVSMPDFDVDFCQDRRDEVIQYVQDKYGHEKVAQIITFGKLQARAVVRDVGRVLQMPYGQVDKISKLIPNNPAQPTTLQEAIDGEPMLQEQRDSDETVARLLDVALKLEGLYRHASTHAAGVVIGDRRLDELIPLYRDPRSEMPVTQFNMKDVEKAGLVKFDFLGLKTLTVLQTACELIRKRGIDPPDLSNLPLADQPTFDLLASGATIGVFQLESQGMRDVLKRLKPDRFEDVIAVVALYRPGPMDNIPSYIRRKHGQEPVDYLHEGLQGVLEETFGIMIYQEQVMQAAQELAGYSLGEADLLRRAMGKKIQAEMDAQREKFTEGAKARGVTAQNASAIFDQIAKFAGYGFNKSHAAAYAMVAYQTAYLKANYPVEFMAATMTYEMANTDKLNVFRQELNRMGVRLFGPDVNRSRPDFDTEEYTDAEGHARLGIRYALAALRNVGHAAMQGLVAERDRGGEFRDLADLAQRLDSKQINKRQIEQLACAGAFDQINPNRQQVYKAADTIVRHAAVAASERNSNQVSLFGGGGLGGGGGGAQEAPRLSLPKVEDWPDMDRLRTEFEAIGFYLSAHPLDSYGQTLERLRVAKFGDIPKLMKVEPGRKKAAGIVAGKQERRTKTGNKFAILSVSDQSGVYEVWVFTEVLNKTRDLMVPGQPVLLTLEVQMGSSNGNGGDDVRFTAQEIEDLDQAAANAAAGLRVYLQSPDPLPHLKSILAREGRGRGKVSVVLDLDHGEEVEMELPDSYKLSPNARQALKSIPGVVVQDV</sequence>
<comment type="function">
    <text evidence="10">DNA polymerase III is a complex, multichain enzyme responsible for most of the replicative synthesis in bacteria. This DNA polymerase also exhibits 3' to 5' exonuclease activity. The alpha chain is the DNA polymerase.</text>
</comment>
<dbReference type="Gene3D" id="1.10.150.870">
    <property type="match status" value="1"/>
</dbReference>
<dbReference type="Gene3D" id="1.10.10.1600">
    <property type="entry name" value="Bacterial DNA polymerase III alpha subunit, thumb domain"/>
    <property type="match status" value="1"/>
</dbReference>
<dbReference type="InterPro" id="IPR029460">
    <property type="entry name" value="DNAPol_HHH"/>
</dbReference>
<dbReference type="SUPFAM" id="SSF89550">
    <property type="entry name" value="PHP domain-like"/>
    <property type="match status" value="1"/>
</dbReference>
<dbReference type="Pfam" id="PF17657">
    <property type="entry name" value="DNA_pol3_finger"/>
    <property type="match status" value="1"/>
</dbReference>
<evidence type="ECO:0000256" key="9">
    <source>
        <dbReference type="ARBA" id="ARBA00022932"/>
    </source>
</evidence>
<keyword evidence="5" id="KW-0963">Cytoplasm</keyword>
<dbReference type="Pfam" id="PF14579">
    <property type="entry name" value="HHH_6"/>
    <property type="match status" value="1"/>
</dbReference>
<dbReference type="InterPro" id="IPR016195">
    <property type="entry name" value="Pol/histidinol_Pase-like"/>
</dbReference>
<dbReference type="InterPro" id="IPR041931">
    <property type="entry name" value="DNA_pol3_alpha_thumb_dom"/>
</dbReference>
<dbReference type="CDD" id="cd04485">
    <property type="entry name" value="DnaE_OBF"/>
    <property type="match status" value="1"/>
</dbReference>
<comment type="subunit">
    <text evidence="11">DNA polymerase III contains a core (composed of alpha, epsilon and theta chains) that associates with a tau subunit. This core dimerizes to form the POLIII' complex. PolIII' associates with the gamma complex (composed of gamma, delta, delta', psi and chi chains) and with the beta chain to form the complete DNA polymerase III complex.</text>
</comment>
<name>A0ABS1DI10_9PROT</name>
<dbReference type="InterPro" id="IPR004805">
    <property type="entry name" value="DnaE2/DnaE/PolC"/>
</dbReference>
<evidence type="ECO:0000256" key="6">
    <source>
        <dbReference type="ARBA" id="ARBA00022679"/>
    </source>
</evidence>
<organism evidence="14 15">
    <name type="scientific">Rhodovibrio sodomensis</name>
    <dbReference type="NCBI Taxonomy" id="1088"/>
    <lineage>
        <taxon>Bacteria</taxon>
        <taxon>Pseudomonadati</taxon>
        <taxon>Pseudomonadota</taxon>
        <taxon>Alphaproteobacteria</taxon>
        <taxon>Rhodospirillales</taxon>
        <taxon>Rhodovibrionaceae</taxon>
        <taxon>Rhodovibrio</taxon>
    </lineage>
</organism>
<dbReference type="InterPro" id="IPR040982">
    <property type="entry name" value="DNA_pol3_finger"/>
</dbReference>
<keyword evidence="8" id="KW-0235">DNA replication</keyword>
<evidence type="ECO:0000256" key="10">
    <source>
        <dbReference type="ARBA" id="ARBA00025611"/>
    </source>
</evidence>
<dbReference type="EMBL" id="NRRL01000040">
    <property type="protein sequence ID" value="MBK1669153.1"/>
    <property type="molecule type" value="Genomic_DNA"/>
</dbReference>
<dbReference type="InterPro" id="IPR003141">
    <property type="entry name" value="Pol/His_phosphatase_N"/>
</dbReference>
<gene>
    <name evidence="14" type="ORF">CKO28_14035</name>
</gene>
<dbReference type="InterPro" id="IPR011708">
    <property type="entry name" value="DNA_pol3_alpha_NTPase_dom"/>
</dbReference>
<evidence type="ECO:0000313" key="14">
    <source>
        <dbReference type="EMBL" id="MBK1669153.1"/>
    </source>
</evidence>
<proteinExistence type="inferred from homology"/>
<evidence type="ECO:0000256" key="2">
    <source>
        <dbReference type="ARBA" id="ARBA00009496"/>
    </source>
</evidence>
<evidence type="ECO:0000313" key="15">
    <source>
        <dbReference type="Proteomes" id="UP001296873"/>
    </source>
</evidence>
<keyword evidence="15" id="KW-1185">Reference proteome</keyword>
<reference evidence="14 15" key="1">
    <citation type="journal article" date="2020" name="Microorganisms">
        <title>Osmotic Adaptation and Compatible Solute Biosynthesis of Phototrophic Bacteria as Revealed from Genome Analyses.</title>
        <authorList>
            <person name="Imhoff J.F."/>
            <person name="Rahn T."/>
            <person name="Kunzel S."/>
            <person name="Keller A."/>
            <person name="Neulinger S.C."/>
        </authorList>
    </citation>
    <scope>NUCLEOTIDE SEQUENCE [LARGE SCALE GENOMIC DNA]</scope>
    <source>
        <strain evidence="14 15">DSM 9895</strain>
    </source>
</reference>
<dbReference type="SMART" id="SM00481">
    <property type="entry name" value="POLIIIAc"/>
    <property type="match status" value="1"/>
</dbReference>
<comment type="caution">
    <text evidence="14">The sequence shown here is derived from an EMBL/GenBank/DDBJ whole genome shotgun (WGS) entry which is preliminary data.</text>
</comment>
<evidence type="ECO:0000259" key="13">
    <source>
        <dbReference type="SMART" id="SM00481"/>
    </source>
</evidence>
<dbReference type="Proteomes" id="UP001296873">
    <property type="component" value="Unassembled WGS sequence"/>
</dbReference>
<dbReference type="Gene3D" id="3.20.20.140">
    <property type="entry name" value="Metal-dependent hydrolases"/>
    <property type="match status" value="1"/>
</dbReference>
<dbReference type="RefSeq" id="WP_200341481.1">
    <property type="nucleotide sequence ID" value="NZ_NRRL01000040.1"/>
</dbReference>
<dbReference type="NCBIfam" id="NF004226">
    <property type="entry name" value="PRK05673.1"/>
    <property type="match status" value="1"/>
</dbReference>
<evidence type="ECO:0000256" key="1">
    <source>
        <dbReference type="ARBA" id="ARBA00004496"/>
    </source>
</evidence>
<evidence type="ECO:0000256" key="3">
    <source>
        <dbReference type="ARBA" id="ARBA00012417"/>
    </source>
</evidence>
<evidence type="ECO:0000256" key="4">
    <source>
        <dbReference type="ARBA" id="ARBA00019114"/>
    </source>
</evidence>
<dbReference type="CDD" id="cd07433">
    <property type="entry name" value="PHP_PolIIIA_DnaE1"/>
    <property type="match status" value="1"/>
</dbReference>
<dbReference type="Pfam" id="PF07733">
    <property type="entry name" value="DNA_pol3_alpha"/>
    <property type="match status" value="1"/>
</dbReference>
<evidence type="ECO:0000256" key="8">
    <source>
        <dbReference type="ARBA" id="ARBA00022705"/>
    </source>
</evidence>
<evidence type="ECO:0000256" key="12">
    <source>
        <dbReference type="ARBA" id="ARBA00049244"/>
    </source>
</evidence>
<evidence type="ECO:0000256" key="11">
    <source>
        <dbReference type="ARBA" id="ARBA00026073"/>
    </source>
</evidence>